<sequence>MVDSMLPHIFRPIADLSHLPQPTDREDRLRTIIANLEKHDQDVRSSVLAEARQRLESLRPDEDTDMNDGNGSPPCSDHRQFVASLNAPYTEGSGDPCLLHGSIPTAGPSVRQATVPVQVRAAQDAIQQMDAYDRHAKQTKDYYVKALQRQQASRSDAEPVQPGRAQLDPRRKPIG</sequence>
<keyword evidence="3" id="KW-1185">Reference proteome</keyword>
<reference evidence="2 3" key="1">
    <citation type="submission" date="2017-03" db="EMBL/GenBank/DDBJ databases">
        <title>Genomes of endolithic fungi from Antarctica.</title>
        <authorList>
            <person name="Coleine C."/>
            <person name="Masonjones S."/>
            <person name="Stajich J.E."/>
        </authorList>
    </citation>
    <scope>NUCLEOTIDE SEQUENCE [LARGE SCALE GENOMIC DNA]</scope>
    <source>
        <strain evidence="2 3">CCFEE 5184</strain>
    </source>
</reference>
<dbReference type="Proteomes" id="UP000309340">
    <property type="component" value="Unassembled WGS sequence"/>
</dbReference>
<gene>
    <name evidence="2" type="ORF">B0A55_06569</name>
</gene>
<name>A0A4U0WXJ4_9PEZI</name>
<organism evidence="2 3">
    <name type="scientific">Friedmanniomyces simplex</name>
    <dbReference type="NCBI Taxonomy" id="329884"/>
    <lineage>
        <taxon>Eukaryota</taxon>
        <taxon>Fungi</taxon>
        <taxon>Dikarya</taxon>
        <taxon>Ascomycota</taxon>
        <taxon>Pezizomycotina</taxon>
        <taxon>Dothideomycetes</taxon>
        <taxon>Dothideomycetidae</taxon>
        <taxon>Mycosphaerellales</taxon>
        <taxon>Teratosphaeriaceae</taxon>
        <taxon>Friedmanniomyces</taxon>
    </lineage>
</organism>
<accession>A0A4U0WXJ4</accession>
<comment type="caution">
    <text evidence="2">The sequence shown here is derived from an EMBL/GenBank/DDBJ whole genome shotgun (WGS) entry which is preliminary data.</text>
</comment>
<proteinExistence type="predicted"/>
<feature type="region of interest" description="Disordered" evidence="1">
    <location>
        <begin position="57"/>
        <end position="79"/>
    </location>
</feature>
<feature type="region of interest" description="Disordered" evidence="1">
    <location>
        <begin position="147"/>
        <end position="175"/>
    </location>
</feature>
<evidence type="ECO:0000313" key="3">
    <source>
        <dbReference type="Proteomes" id="UP000309340"/>
    </source>
</evidence>
<dbReference type="AlphaFoldDB" id="A0A4U0WXJ4"/>
<dbReference type="EMBL" id="NAJQ01000541">
    <property type="protein sequence ID" value="TKA67937.1"/>
    <property type="molecule type" value="Genomic_DNA"/>
</dbReference>
<dbReference type="OrthoDB" id="5420940at2759"/>
<evidence type="ECO:0000313" key="2">
    <source>
        <dbReference type="EMBL" id="TKA67937.1"/>
    </source>
</evidence>
<protein>
    <submittedName>
        <fullName evidence="2">Uncharacterized protein</fullName>
    </submittedName>
</protein>
<evidence type="ECO:0000256" key="1">
    <source>
        <dbReference type="SAM" id="MobiDB-lite"/>
    </source>
</evidence>